<dbReference type="Proteomes" id="UP000266677">
    <property type="component" value="Unassembled WGS sequence"/>
</dbReference>
<sequence>METMRKHLDEDLLRTARRLARLNGFGTLPSSVVMKEAFEKKAEGAPDSAGRQYRAAVDVVVAMRDTYDAVIQKLTAQDQANAAAINQATEGA</sequence>
<protein>
    <submittedName>
        <fullName evidence="1">Uncharacterized protein</fullName>
    </submittedName>
</protein>
<comment type="caution">
    <text evidence="1">The sequence shown here is derived from an EMBL/GenBank/DDBJ whole genome shotgun (WGS) entry which is preliminary data.</text>
</comment>
<proteinExistence type="predicted"/>
<dbReference type="AlphaFoldDB" id="A0A3A4KRW4"/>
<reference evidence="1 2" key="1">
    <citation type="submission" date="2018-09" db="EMBL/GenBank/DDBJ databases">
        <title>YIM PH21274 draft genome.</title>
        <authorList>
            <person name="Miao C."/>
        </authorList>
    </citation>
    <scope>NUCLEOTIDE SEQUENCE [LARGE SCALE GENOMIC DNA]</scope>
    <source>
        <strain evidence="1 2">YIM PH 21724</strain>
    </source>
</reference>
<evidence type="ECO:0000313" key="2">
    <source>
        <dbReference type="Proteomes" id="UP000266677"/>
    </source>
</evidence>
<organism evidence="1 2">
    <name type="scientific">Nocardia panacis</name>
    <dbReference type="NCBI Taxonomy" id="2340916"/>
    <lineage>
        <taxon>Bacteria</taxon>
        <taxon>Bacillati</taxon>
        <taxon>Actinomycetota</taxon>
        <taxon>Actinomycetes</taxon>
        <taxon>Mycobacteriales</taxon>
        <taxon>Nocardiaceae</taxon>
        <taxon>Nocardia</taxon>
    </lineage>
</organism>
<gene>
    <name evidence="1" type="ORF">D5S18_03940</name>
</gene>
<name>A0A3A4KRW4_9NOCA</name>
<keyword evidence="2" id="KW-1185">Reference proteome</keyword>
<evidence type="ECO:0000313" key="1">
    <source>
        <dbReference type="EMBL" id="RJO78706.1"/>
    </source>
</evidence>
<dbReference type="EMBL" id="QZFU01000012">
    <property type="protein sequence ID" value="RJO78706.1"/>
    <property type="molecule type" value="Genomic_DNA"/>
</dbReference>
<accession>A0A3A4KRW4</accession>